<protein>
    <submittedName>
        <fullName evidence="1">Uncharacterized protein</fullName>
    </submittedName>
</protein>
<organism evidence="1 2">
    <name type="scientific">Austropuccinia psidii MF-1</name>
    <dbReference type="NCBI Taxonomy" id="1389203"/>
    <lineage>
        <taxon>Eukaryota</taxon>
        <taxon>Fungi</taxon>
        <taxon>Dikarya</taxon>
        <taxon>Basidiomycota</taxon>
        <taxon>Pucciniomycotina</taxon>
        <taxon>Pucciniomycetes</taxon>
        <taxon>Pucciniales</taxon>
        <taxon>Sphaerophragmiaceae</taxon>
        <taxon>Austropuccinia</taxon>
    </lineage>
</organism>
<dbReference type="AlphaFoldDB" id="A0A9Q3GQ03"/>
<evidence type="ECO:0000313" key="2">
    <source>
        <dbReference type="Proteomes" id="UP000765509"/>
    </source>
</evidence>
<proteinExistence type="predicted"/>
<dbReference type="EMBL" id="AVOT02004223">
    <property type="protein sequence ID" value="MBW0475748.1"/>
    <property type="molecule type" value="Genomic_DNA"/>
</dbReference>
<evidence type="ECO:0000313" key="1">
    <source>
        <dbReference type="EMBL" id="MBW0475748.1"/>
    </source>
</evidence>
<accession>A0A9Q3GQ03</accession>
<keyword evidence="2" id="KW-1185">Reference proteome</keyword>
<dbReference type="PANTHER" id="PTHR11439">
    <property type="entry name" value="GAG-POL-RELATED RETROTRANSPOSON"/>
    <property type="match status" value="1"/>
</dbReference>
<name>A0A9Q3GQ03_9BASI</name>
<sequence>MSNCRPIETPMIPHLYLEEASDCERKEFLKLNTNYCSTIGNLRYLSNATRPDLAYTVSALLQFLEKPGISHWKSFLHVLQYFKGNPNIQLTYKKNLTEPLEAYSDADWGNSEAEYRELTDLTKEILWIGQFGEEIGILENLKTTVVHEDNQGCINTANSNCNTNGRRMKHIEIQLHFIREVMQRSIIELQYAATANMLADFLTKAINRATIQRE</sequence>
<dbReference type="OrthoDB" id="3255262at2759"/>
<reference evidence="1" key="1">
    <citation type="submission" date="2021-03" db="EMBL/GenBank/DDBJ databases">
        <title>Draft genome sequence of rust myrtle Austropuccinia psidii MF-1, a brazilian biotype.</title>
        <authorList>
            <person name="Quecine M.C."/>
            <person name="Pachon D.M.R."/>
            <person name="Bonatelli M.L."/>
            <person name="Correr F.H."/>
            <person name="Franceschini L.M."/>
            <person name="Leite T.F."/>
            <person name="Margarido G.R.A."/>
            <person name="Almeida C.A."/>
            <person name="Ferrarezi J.A."/>
            <person name="Labate C.A."/>
        </authorList>
    </citation>
    <scope>NUCLEOTIDE SEQUENCE</scope>
    <source>
        <strain evidence="1">MF-1</strain>
    </source>
</reference>
<dbReference type="CDD" id="cd09272">
    <property type="entry name" value="RNase_HI_RT_Ty1"/>
    <property type="match status" value="1"/>
</dbReference>
<dbReference type="PANTHER" id="PTHR11439:SF440">
    <property type="entry name" value="INTEGRASE CATALYTIC DOMAIN-CONTAINING PROTEIN"/>
    <property type="match status" value="1"/>
</dbReference>
<comment type="caution">
    <text evidence="1">The sequence shown here is derived from an EMBL/GenBank/DDBJ whole genome shotgun (WGS) entry which is preliminary data.</text>
</comment>
<dbReference type="Proteomes" id="UP000765509">
    <property type="component" value="Unassembled WGS sequence"/>
</dbReference>
<gene>
    <name evidence="1" type="ORF">O181_015463</name>
</gene>